<evidence type="ECO:0000313" key="1">
    <source>
        <dbReference type="EMBL" id="EHR41845.1"/>
    </source>
</evidence>
<organism evidence="1 2">
    <name type="scientific">Alishewanella jeotgali KCTC 22429</name>
    <dbReference type="NCBI Taxonomy" id="1129374"/>
    <lineage>
        <taxon>Bacteria</taxon>
        <taxon>Pseudomonadati</taxon>
        <taxon>Pseudomonadota</taxon>
        <taxon>Gammaproteobacteria</taxon>
        <taxon>Alteromonadales</taxon>
        <taxon>Alteromonadaceae</taxon>
        <taxon>Alishewanella</taxon>
    </lineage>
</organism>
<dbReference type="AlphaFoldDB" id="H3ZC00"/>
<dbReference type="Pfam" id="PF13379">
    <property type="entry name" value="NMT1_2"/>
    <property type="match status" value="1"/>
</dbReference>
<proteinExistence type="predicted"/>
<dbReference type="Proteomes" id="UP000012046">
    <property type="component" value="Unassembled WGS sequence"/>
</dbReference>
<accession>H3ZC00</accession>
<dbReference type="eggNOG" id="COG0715">
    <property type="taxonomic scope" value="Bacteria"/>
</dbReference>
<dbReference type="STRING" id="1129374.AJE_04340"/>
<sequence length="308" mass="34126">MRSLFLSAILLLTGCQPVQPPVNLAGNTWLGYQPLYLALAERDCADCILELGDNQQLQVTMLPSTTQVLRLLSTGQLDAAMLTLDEALTFQSETDIDICIASILSYSNGVDAVLTLPDFNPGNPFQIGYEETALGGYMLRRSVELAGWSAGQFSARSLVPRRHVQALLEREVDVVITYEPYVSQLLKAGAVVLLDSRQLPGEVIDVLVVRRQIWQQRQQLFALLREDIWPKGLARLQQPDTAALALLSRNTQLSPEELQQALAGMAFPTGEQDPKQLAERLTPVIDRMNQYLLHTAHIHKAANLGLCR</sequence>
<keyword evidence="2" id="KW-1185">Reference proteome</keyword>
<comment type="caution">
    <text evidence="1">The sequence shown here is derived from an EMBL/GenBank/DDBJ whole genome shotgun (WGS) entry which is preliminary data.</text>
</comment>
<dbReference type="RefSeq" id="WP_008949846.1">
    <property type="nucleotide sequence ID" value="NZ_AHTH01000009.1"/>
</dbReference>
<evidence type="ECO:0000313" key="2">
    <source>
        <dbReference type="Proteomes" id="UP000012046"/>
    </source>
</evidence>
<dbReference type="Gene3D" id="3.40.190.10">
    <property type="entry name" value="Periplasmic binding protein-like II"/>
    <property type="match status" value="1"/>
</dbReference>
<protein>
    <submittedName>
        <fullName evidence="1">ABC-type nitrate/sulfonate/bicarbonate transport system protein</fullName>
    </submittedName>
</protein>
<name>H3ZC00_9ALTE</name>
<dbReference type="PATRIC" id="fig|1129374.4.peg.870"/>
<dbReference type="EMBL" id="AHTH01000009">
    <property type="protein sequence ID" value="EHR41845.1"/>
    <property type="molecule type" value="Genomic_DNA"/>
</dbReference>
<reference evidence="1 2" key="1">
    <citation type="journal article" date="2012" name="J. Bacteriol.">
        <title>Genome Sequence of Extracellular-Protease-Producing Alishewanella jeotgali Isolated from Traditional Korean Fermented Seafood.</title>
        <authorList>
            <person name="Jung J."/>
            <person name="Chun J."/>
            <person name="Park W."/>
        </authorList>
    </citation>
    <scope>NUCLEOTIDE SEQUENCE [LARGE SCALE GENOMIC DNA]</scope>
    <source>
        <strain evidence="1 2">KCTC 22429</strain>
    </source>
</reference>
<dbReference type="SUPFAM" id="SSF53850">
    <property type="entry name" value="Periplasmic binding protein-like II"/>
    <property type="match status" value="1"/>
</dbReference>
<dbReference type="PROSITE" id="PS51257">
    <property type="entry name" value="PROKAR_LIPOPROTEIN"/>
    <property type="match status" value="1"/>
</dbReference>
<gene>
    <name evidence="1" type="ORF">AJE_04340</name>
</gene>